<keyword evidence="2" id="KW-1133">Transmembrane helix</keyword>
<feature type="compositionally biased region" description="Basic and acidic residues" evidence="1">
    <location>
        <begin position="313"/>
        <end position="329"/>
    </location>
</feature>
<accession>A0AA36FZK1</accession>
<keyword evidence="2" id="KW-0812">Transmembrane</keyword>
<reference evidence="3" key="1">
    <citation type="submission" date="2023-06" db="EMBL/GenBank/DDBJ databases">
        <authorList>
            <person name="Delattre M."/>
        </authorList>
    </citation>
    <scope>NUCLEOTIDE SEQUENCE</scope>
    <source>
        <strain evidence="3">AF72</strain>
    </source>
</reference>
<keyword evidence="4" id="KW-1185">Reference proteome</keyword>
<evidence type="ECO:0000256" key="1">
    <source>
        <dbReference type="SAM" id="MobiDB-lite"/>
    </source>
</evidence>
<feature type="region of interest" description="Disordered" evidence="1">
    <location>
        <begin position="305"/>
        <end position="340"/>
    </location>
</feature>
<feature type="non-terminal residue" evidence="3">
    <location>
        <position position="437"/>
    </location>
</feature>
<comment type="caution">
    <text evidence="3">The sequence shown here is derived from an EMBL/GenBank/DDBJ whole genome shotgun (WGS) entry which is preliminary data.</text>
</comment>
<proteinExistence type="predicted"/>
<dbReference type="Proteomes" id="UP001177023">
    <property type="component" value="Unassembled WGS sequence"/>
</dbReference>
<sequence length="437" mass="48903">MSRTETDADAEVRSAITALISALIAYLVALPSFFQQTSARRVHHRRVGRHYRGLRYKFTRILSKVNTCRKAGGRDVTERKDEGSENDAPSTWWTYVRRLLCCCLNKPSSSSSTPTASTTDWRTIDVQVIKDVYSGPVAVIISDRHGPNVPPMLDEASVEQLKTIAVEDATMTGDKVLTYKMLEDGNFVLFDSKSAKDDQGTKDSKRSEYHRRPFWKSRFFRVHGGAESFDFTEYLSKVIRREMRRGRRAALLLNRNVVVAGKAWDAFKRDYLDPQSALLTTLVKAHQKLVTALTRQFENLTPEQVAATAQQKTTRDKIKDAKEEGRLDEPAVGTLVSPNPPLAQIYDDVRQAAADNASPTRAHSVATSMTPTILRGDDGYNDRLAAQNVDFHNLRTARQRSPSPAPTTARPFDDDEDPAGLDMLAAQADLTTSGRRR</sequence>
<dbReference type="EMBL" id="CATQJA010002609">
    <property type="protein sequence ID" value="CAJ0572907.1"/>
    <property type="molecule type" value="Genomic_DNA"/>
</dbReference>
<feature type="transmembrane region" description="Helical" evidence="2">
    <location>
        <begin position="12"/>
        <end position="34"/>
    </location>
</feature>
<feature type="region of interest" description="Disordered" evidence="1">
    <location>
        <begin position="391"/>
        <end position="437"/>
    </location>
</feature>
<gene>
    <name evidence="3" type="ORF">MSPICULIGERA_LOCUS11281</name>
</gene>
<name>A0AA36FZK1_9BILA</name>
<protein>
    <submittedName>
        <fullName evidence="3">Uncharacterized protein</fullName>
    </submittedName>
</protein>
<evidence type="ECO:0000256" key="2">
    <source>
        <dbReference type="SAM" id="Phobius"/>
    </source>
</evidence>
<feature type="region of interest" description="Disordered" evidence="1">
    <location>
        <begin position="353"/>
        <end position="379"/>
    </location>
</feature>
<evidence type="ECO:0000313" key="4">
    <source>
        <dbReference type="Proteomes" id="UP001177023"/>
    </source>
</evidence>
<organism evidence="3 4">
    <name type="scientific">Mesorhabditis spiculigera</name>
    <dbReference type="NCBI Taxonomy" id="96644"/>
    <lineage>
        <taxon>Eukaryota</taxon>
        <taxon>Metazoa</taxon>
        <taxon>Ecdysozoa</taxon>
        <taxon>Nematoda</taxon>
        <taxon>Chromadorea</taxon>
        <taxon>Rhabditida</taxon>
        <taxon>Rhabditina</taxon>
        <taxon>Rhabditomorpha</taxon>
        <taxon>Rhabditoidea</taxon>
        <taxon>Rhabditidae</taxon>
        <taxon>Mesorhabditinae</taxon>
        <taxon>Mesorhabditis</taxon>
    </lineage>
</organism>
<feature type="compositionally biased region" description="Polar residues" evidence="1">
    <location>
        <begin position="357"/>
        <end position="371"/>
    </location>
</feature>
<dbReference type="AlphaFoldDB" id="A0AA36FZK1"/>
<keyword evidence="2" id="KW-0472">Membrane</keyword>
<evidence type="ECO:0000313" key="3">
    <source>
        <dbReference type="EMBL" id="CAJ0572907.1"/>
    </source>
</evidence>